<dbReference type="GO" id="GO:0015628">
    <property type="term" value="P:protein secretion by the type II secretion system"/>
    <property type="evidence" value="ECO:0007669"/>
    <property type="project" value="InterPro"/>
</dbReference>
<comment type="similarity">
    <text evidence="9">Belongs to the ComGC family.</text>
</comment>
<keyword evidence="3" id="KW-1003">Cell membrane</keyword>
<dbReference type="InterPro" id="IPR016940">
    <property type="entry name" value="ComGC"/>
</dbReference>
<dbReference type="PRINTS" id="PR00813">
    <property type="entry name" value="BCTERIALGSPG"/>
</dbReference>
<keyword evidence="8" id="KW-0178">Competence</keyword>
<evidence type="ECO:0000313" key="11">
    <source>
        <dbReference type="EMBL" id="MST86565.1"/>
    </source>
</evidence>
<keyword evidence="7 10" id="KW-0472">Membrane</keyword>
<name>A0A6A8MA30_9LACO</name>
<dbReference type="Proteomes" id="UP000438120">
    <property type="component" value="Unassembled WGS sequence"/>
</dbReference>
<dbReference type="GO" id="GO:0030420">
    <property type="term" value="P:establishment of competence for transformation"/>
    <property type="evidence" value="ECO:0007669"/>
    <property type="project" value="UniProtKB-KW"/>
</dbReference>
<dbReference type="GO" id="GO:0009986">
    <property type="term" value="C:cell surface"/>
    <property type="evidence" value="ECO:0007669"/>
    <property type="project" value="UniProtKB-SubCell"/>
</dbReference>
<dbReference type="AlphaFoldDB" id="A0A6A8MA30"/>
<dbReference type="PANTHER" id="PTHR30093">
    <property type="entry name" value="GENERAL SECRETION PATHWAY PROTEIN G"/>
    <property type="match status" value="1"/>
</dbReference>
<reference evidence="11 12" key="1">
    <citation type="submission" date="2019-08" db="EMBL/GenBank/DDBJ databases">
        <title>In-depth cultivation of the pig gut microbiome towards novel bacterial diversity and tailored functional studies.</title>
        <authorList>
            <person name="Wylensek D."/>
            <person name="Hitch T.C.A."/>
            <person name="Clavel T."/>
        </authorList>
    </citation>
    <scope>NUCLEOTIDE SEQUENCE [LARGE SCALE GENOMIC DNA]</scope>
    <source>
        <strain evidence="11 12">Bifido-178-WT-2B</strain>
    </source>
</reference>
<feature type="transmembrane region" description="Helical" evidence="10">
    <location>
        <begin position="21"/>
        <end position="44"/>
    </location>
</feature>
<evidence type="ECO:0000256" key="1">
    <source>
        <dbReference type="ARBA" id="ARBA00004162"/>
    </source>
</evidence>
<dbReference type="PANTHER" id="PTHR30093:SF2">
    <property type="entry name" value="TYPE II SECRETION SYSTEM PROTEIN H"/>
    <property type="match status" value="1"/>
</dbReference>
<evidence type="ECO:0000256" key="8">
    <source>
        <dbReference type="ARBA" id="ARBA00023287"/>
    </source>
</evidence>
<comment type="caution">
    <text evidence="11">The sequence shown here is derived from an EMBL/GenBank/DDBJ whole genome shotgun (WGS) entry which is preliminary data.</text>
</comment>
<accession>A0A6A8MA30</accession>
<evidence type="ECO:0000256" key="4">
    <source>
        <dbReference type="ARBA" id="ARBA00022481"/>
    </source>
</evidence>
<keyword evidence="4" id="KW-0488">Methylation</keyword>
<keyword evidence="6 10" id="KW-1133">Transmembrane helix</keyword>
<evidence type="ECO:0000256" key="10">
    <source>
        <dbReference type="SAM" id="Phobius"/>
    </source>
</evidence>
<comment type="subcellular location">
    <subcellularLocation>
        <location evidence="1">Cell membrane</location>
        <topology evidence="1">Single-pass membrane protein</topology>
    </subcellularLocation>
    <subcellularLocation>
        <location evidence="2">Cell surface</location>
    </subcellularLocation>
</comment>
<dbReference type="Pfam" id="PF07963">
    <property type="entry name" value="N_methyl"/>
    <property type="match status" value="1"/>
</dbReference>
<evidence type="ECO:0000256" key="7">
    <source>
        <dbReference type="ARBA" id="ARBA00023136"/>
    </source>
</evidence>
<evidence type="ECO:0000256" key="6">
    <source>
        <dbReference type="ARBA" id="ARBA00022989"/>
    </source>
</evidence>
<dbReference type="SUPFAM" id="SSF54523">
    <property type="entry name" value="Pili subunits"/>
    <property type="match status" value="1"/>
</dbReference>
<dbReference type="InterPro" id="IPR012902">
    <property type="entry name" value="N_methyl_site"/>
</dbReference>
<sequence length="111" mass="12582">MMPSKKHEEIEPKKRKQKAFTLMEMVVVVAIIAVLVLLISPNLWAQKESATKKADEAFMTTLQTQVELYRSDNDKAPADFAEMKDKNYLTAKQLKQINDKKITLADVTGAK</sequence>
<evidence type="ECO:0000256" key="9">
    <source>
        <dbReference type="ARBA" id="ARBA00043982"/>
    </source>
</evidence>
<evidence type="ECO:0000256" key="2">
    <source>
        <dbReference type="ARBA" id="ARBA00004241"/>
    </source>
</evidence>
<dbReference type="GO" id="GO:0005886">
    <property type="term" value="C:plasma membrane"/>
    <property type="evidence" value="ECO:0007669"/>
    <property type="project" value="UniProtKB-SubCell"/>
</dbReference>
<protein>
    <submittedName>
        <fullName evidence="11">Prepilin-type N-terminal cleavage/methylation domain-containing protein</fullName>
    </submittedName>
</protein>
<dbReference type="InterPro" id="IPR045584">
    <property type="entry name" value="Pilin-like"/>
</dbReference>
<dbReference type="Gene3D" id="3.30.700.10">
    <property type="entry name" value="Glycoprotein, Type 4 Pilin"/>
    <property type="match status" value="1"/>
</dbReference>
<dbReference type="NCBIfam" id="NF040999">
    <property type="entry name" value="pilin_ComGC"/>
    <property type="match status" value="1"/>
</dbReference>
<dbReference type="RefSeq" id="WP_154547457.1">
    <property type="nucleotide sequence ID" value="NZ_VUMX01000005.1"/>
</dbReference>
<dbReference type="NCBIfam" id="TIGR02532">
    <property type="entry name" value="IV_pilin_GFxxxE"/>
    <property type="match status" value="1"/>
</dbReference>
<dbReference type="InterPro" id="IPR000983">
    <property type="entry name" value="Bac_GSPG_pilin"/>
</dbReference>
<gene>
    <name evidence="11" type="ORF">FYJ62_02650</name>
</gene>
<dbReference type="EMBL" id="VUMX01000005">
    <property type="protein sequence ID" value="MST86565.1"/>
    <property type="molecule type" value="Genomic_DNA"/>
</dbReference>
<dbReference type="OrthoDB" id="2327388at2"/>
<evidence type="ECO:0000313" key="12">
    <source>
        <dbReference type="Proteomes" id="UP000438120"/>
    </source>
</evidence>
<evidence type="ECO:0000256" key="3">
    <source>
        <dbReference type="ARBA" id="ARBA00022475"/>
    </source>
</evidence>
<proteinExistence type="inferred from homology"/>
<organism evidence="11 12">
    <name type="scientific">Lactobacillus porci</name>
    <dbReference type="NCBI Taxonomy" id="2012477"/>
    <lineage>
        <taxon>Bacteria</taxon>
        <taxon>Bacillati</taxon>
        <taxon>Bacillota</taxon>
        <taxon>Bacilli</taxon>
        <taxon>Lactobacillales</taxon>
        <taxon>Lactobacillaceae</taxon>
        <taxon>Lactobacillus</taxon>
    </lineage>
</organism>
<keyword evidence="12" id="KW-1185">Reference proteome</keyword>
<evidence type="ECO:0000256" key="5">
    <source>
        <dbReference type="ARBA" id="ARBA00022692"/>
    </source>
</evidence>
<dbReference type="GO" id="GO:0015627">
    <property type="term" value="C:type II protein secretion system complex"/>
    <property type="evidence" value="ECO:0007669"/>
    <property type="project" value="InterPro"/>
</dbReference>
<dbReference type="PIRSF" id="PIRSF029928">
    <property type="entry name" value="Late_competence_ComGC"/>
    <property type="match status" value="1"/>
</dbReference>
<keyword evidence="5 10" id="KW-0812">Transmembrane</keyword>